<protein>
    <recommendedName>
        <fullName evidence="3">histidine kinase</fullName>
        <ecNumber evidence="3">2.7.13.3</ecNumber>
    </recommendedName>
</protein>
<evidence type="ECO:0000256" key="2">
    <source>
        <dbReference type="ARBA" id="ARBA00004370"/>
    </source>
</evidence>
<reference evidence="11 12" key="1">
    <citation type="submission" date="2016-09" db="EMBL/GenBank/DDBJ databases">
        <title>Vagococcus teuberi sp. nov., isolated from the Malian artisanal sour milk fene.</title>
        <authorList>
            <person name="Wullschleger S."/>
            <person name="Seifert C."/>
            <person name="Baumgartner S."/>
            <person name="Lacroix C."/>
            <person name="Bonfoh B."/>
            <person name="Stevens M.J."/>
            <person name="Meile L."/>
        </authorList>
    </citation>
    <scope>NUCLEOTIDE SEQUENCE [LARGE SCALE GENOMIC DNA]</scope>
    <source>
        <strain evidence="11 12">DSM 21459</strain>
    </source>
</reference>
<dbReference type="KEGG" id="vte:BHY08_01655"/>
<dbReference type="InterPro" id="IPR036097">
    <property type="entry name" value="HisK_dim/P_sf"/>
</dbReference>
<dbReference type="SUPFAM" id="SSF55874">
    <property type="entry name" value="ATPase domain of HSP90 chaperone/DNA topoisomerase II/histidine kinase"/>
    <property type="match status" value="1"/>
</dbReference>
<evidence type="ECO:0000256" key="3">
    <source>
        <dbReference type="ARBA" id="ARBA00012438"/>
    </source>
</evidence>
<dbReference type="Proteomes" id="UP000191200">
    <property type="component" value="Chromosome"/>
</dbReference>
<dbReference type="Gene3D" id="1.10.287.130">
    <property type="match status" value="1"/>
</dbReference>
<evidence type="ECO:0000256" key="6">
    <source>
        <dbReference type="ARBA" id="ARBA00022777"/>
    </source>
</evidence>
<organism evidence="11 12">
    <name type="scientific">Vagococcus teuberi</name>
    <dbReference type="NCBI Taxonomy" id="519472"/>
    <lineage>
        <taxon>Bacteria</taxon>
        <taxon>Bacillati</taxon>
        <taxon>Bacillota</taxon>
        <taxon>Bacilli</taxon>
        <taxon>Lactobacillales</taxon>
        <taxon>Enterococcaceae</taxon>
        <taxon>Vagococcus</taxon>
    </lineage>
</organism>
<dbReference type="CDD" id="cd06225">
    <property type="entry name" value="HAMP"/>
    <property type="match status" value="1"/>
</dbReference>
<feature type="transmembrane region" description="Helical" evidence="8">
    <location>
        <begin position="148"/>
        <end position="168"/>
    </location>
</feature>
<dbReference type="AlphaFoldDB" id="A0A1J0A408"/>
<dbReference type="OrthoDB" id="9762826at2"/>
<keyword evidence="8" id="KW-0812">Transmembrane</keyword>
<dbReference type="InterPro" id="IPR003661">
    <property type="entry name" value="HisK_dim/P_dom"/>
</dbReference>
<dbReference type="GO" id="GO:0000155">
    <property type="term" value="F:phosphorelay sensor kinase activity"/>
    <property type="evidence" value="ECO:0007669"/>
    <property type="project" value="InterPro"/>
</dbReference>
<dbReference type="InterPro" id="IPR036890">
    <property type="entry name" value="HATPase_C_sf"/>
</dbReference>
<keyword evidence="8" id="KW-0472">Membrane</keyword>
<keyword evidence="4" id="KW-0597">Phosphoprotein</keyword>
<dbReference type="GO" id="GO:0005886">
    <property type="term" value="C:plasma membrane"/>
    <property type="evidence" value="ECO:0007669"/>
    <property type="project" value="TreeGrafter"/>
</dbReference>
<evidence type="ECO:0000313" key="11">
    <source>
        <dbReference type="EMBL" id="APB30642.1"/>
    </source>
</evidence>
<dbReference type="GO" id="GO:0016036">
    <property type="term" value="P:cellular response to phosphate starvation"/>
    <property type="evidence" value="ECO:0007669"/>
    <property type="project" value="TreeGrafter"/>
</dbReference>
<dbReference type="EC" id="2.7.13.3" evidence="3"/>
<keyword evidence="5" id="KW-0808">Transferase</keyword>
<dbReference type="EMBL" id="CP017267">
    <property type="protein sequence ID" value="APB30642.1"/>
    <property type="molecule type" value="Genomic_DNA"/>
</dbReference>
<dbReference type="PANTHER" id="PTHR45453:SF3">
    <property type="entry name" value="HISTIDINE KINASE"/>
    <property type="match status" value="1"/>
</dbReference>
<dbReference type="Pfam" id="PF00512">
    <property type="entry name" value="HisKA"/>
    <property type="match status" value="1"/>
</dbReference>
<dbReference type="PROSITE" id="PS50885">
    <property type="entry name" value="HAMP"/>
    <property type="match status" value="1"/>
</dbReference>
<dbReference type="RefSeq" id="WP_071456211.1">
    <property type="nucleotide sequence ID" value="NZ_CP017267.1"/>
</dbReference>
<evidence type="ECO:0000256" key="5">
    <source>
        <dbReference type="ARBA" id="ARBA00022679"/>
    </source>
</evidence>
<evidence type="ECO:0000256" key="7">
    <source>
        <dbReference type="ARBA" id="ARBA00023012"/>
    </source>
</evidence>
<sequence>MKLFTKNFLYTVSIIFLVTTLLLGTLYIVMPRYYLYTKEKEATKEFSDVVKSIKDKSIEDIQSTLAYSQRSRDGLNISVFSDKEKQTIYPTIDVSRIDLEINLSEPIQTTTNKVMKESIVDSNQKALTVYGEYSIQPISEARQVLIKLYPLLLVTSLVLGGIAAFFYSRYSTKRILKMLETTTNMMSLNPDVACDMSGKDEITQLATNINRLYDTHLRTISALKKEVDKVEQVEKSKSEFMRMASHELKTPLAGMMGIVEGMIYNVGKFKDHDTYLKMCRELLINQSNLVQNILSISSLDNIKQLEDNVETVSLKEIVNEQLESYLLLSELGNYQVTKEFSGNSNVLGNRLMIERVISNILSNAFRYSTIQTTIQVILEDNVFCVKNLCSNIELDNPMRLFEPFYRSDYSRNKQDGGSGLGLFIVKQLADKNNWKVDITIDEQQLFVVTVVF</sequence>
<dbReference type="Gene3D" id="6.10.340.10">
    <property type="match status" value="1"/>
</dbReference>
<keyword evidence="6" id="KW-0418">Kinase</keyword>
<keyword evidence="12" id="KW-1185">Reference proteome</keyword>
<evidence type="ECO:0000256" key="8">
    <source>
        <dbReference type="SAM" id="Phobius"/>
    </source>
</evidence>
<dbReference type="CDD" id="cd00082">
    <property type="entry name" value="HisKA"/>
    <property type="match status" value="1"/>
</dbReference>
<feature type="domain" description="Histidine kinase" evidence="9">
    <location>
        <begin position="243"/>
        <end position="452"/>
    </location>
</feature>
<evidence type="ECO:0000259" key="9">
    <source>
        <dbReference type="PROSITE" id="PS50109"/>
    </source>
</evidence>
<feature type="transmembrane region" description="Helical" evidence="8">
    <location>
        <begin position="7"/>
        <end position="30"/>
    </location>
</feature>
<evidence type="ECO:0000256" key="1">
    <source>
        <dbReference type="ARBA" id="ARBA00000085"/>
    </source>
</evidence>
<dbReference type="STRING" id="519472.BHY08_01655"/>
<dbReference type="SMART" id="SM00387">
    <property type="entry name" value="HATPase_c"/>
    <property type="match status" value="1"/>
</dbReference>
<evidence type="ECO:0000256" key="4">
    <source>
        <dbReference type="ARBA" id="ARBA00022553"/>
    </source>
</evidence>
<comment type="subcellular location">
    <subcellularLocation>
        <location evidence="2">Membrane</location>
    </subcellularLocation>
</comment>
<dbReference type="SMART" id="SM00388">
    <property type="entry name" value="HisKA"/>
    <property type="match status" value="1"/>
</dbReference>
<feature type="domain" description="HAMP" evidence="10">
    <location>
        <begin position="169"/>
        <end position="221"/>
    </location>
</feature>
<dbReference type="SUPFAM" id="SSF47384">
    <property type="entry name" value="Homodimeric domain of signal transducing histidine kinase"/>
    <property type="match status" value="1"/>
</dbReference>
<dbReference type="PANTHER" id="PTHR45453">
    <property type="entry name" value="PHOSPHATE REGULON SENSOR PROTEIN PHOR"/>
    <property type="match status" value="1"/>
</dbReference>
<gene>
    <name evidence="11" type="ORF">BHY08_01655</name>
</gene>
<dbReference type="Gene3D" id="3.30.565.10">
    <property type="entry name" value="Histidine kinase-like ATPase, C-terminal domain"/>
    <property type="match status" value="1"/>
</dbReference>
<accession>A0A1J0A408</accession>
<dbReference type="GO" id="GO:0004721">
    <property type="term" value="F:phosphoprotein phosphatase activity"/>
    <property type="evidence" value="ECO:0007669"/>
    <property type="project" value="TreeGrafter"/>
</dbReference>
<proteinExistence type="predicted"/>
<keyword evidence="8" id="KW-1133">Transmembrane helix</keyword>
<dbReference type="PROSITE" id="PS50109">
    <property type="entry name" value="HIS_KIN"/>
    <property type="match status" value="1"/>
</dbReference>
<dbReference type="InterPro" id="IPR050351">
    <property type="entry name" value="BphY/WalK/GraS-like"/>
</dbReference>
<dbReference type="InterPro" id="IPR003660">
    <property type="entry name" value="HAMP_dom"/>
</dbReference>
<dbReference type="Pfam" id="PF02518">
    <property type="entry name" value="HATPase_c"/>
    <property type="match status" value="1"/>
</dbReference>
<keyword evidence="7" id="KW-0902">Two-component regulatory system</keyword>
<evidence type="ECO:0000259" key="10">
    <source>
        <dbReference type="PROSITE" id="PS50885"/>
    </source>
</evidence>
<name>A0A1J0A408_9ENTE</name>
<dbReference type="InterPro" id="IPR005467">
    <property type="entry name" value="His_kinase_dom"/>
</dbReference>
<comment type="catalytic activity">
    <reaction evidence="1">
        <text>ATP + protein L-histidine = ADP + protein N-phospho-L-histidine.</text>
        <dbReference type="EC" id="2.7.13.3"/>
    </reaction>
</comment>
<evidence type="ECO:0000313" key="12">
    <source>
        <dbReference type="Proteomes" id="UP000191200"/>
    </source>
</evidence>
<dbReference type="InterPro" id="IPR003594">
    <property type="entry name" value="HATPase_dom"/>
</dbReference>